<dbReference type="Pfam" id="PF00005">
    <property type="entry name" value="ABC_tran"/>
    <property type="match status" value="2"/>
</dbReference>
<feature type="region of interest" description="Disordered" evidence="4">
    <location>
        <begin position="535"/>
        <end position="554"/>
    </location>
</feature>
<dbReference type="SUPFAM" id="SSF52540">
    <property type="entry name" value="P-loop containing nucleoside triphosphate hydrolases"/>
    <property type="match status" value="2"/>
</dbReference>
<dbReference type="PANTHER" id="PTHR19211">
    <property type="entry name" value="ATP-BINDING TRANSPORT PROTEIN-RELATED"/>
    <property type="match status" value="1"/>
</dbReference>
<dbReference type="PROSITE" id="PS50893">
    <property type="entry name" value="ABC_TRANSPORTER_2"/>
    <property type="match status" value="2"/>
</dbReference>
<dbReference type="CDD" id="cd03221">
    <property type="entry name" value="ABCF_EF-3"/>
    <property type="match status" value="2"/>
</dbReference>
<accession>A0A511MXA4</accession>
<dbReference type="PANTHER" id="PTHR19211:SF14">
    <property type="entry name" value="ATP-BINDING CASSETTE SUB-FAMILY F MEMBER 1"/>
    <property type="match status" value="1"/>
</dbReference>
<evidence type="ECO:0000256" key="2">
    <source>
        <dbReference type="ARBA" id="ARBA00022741"/>
    </source>
</evidence>
<reference evidence="6 7" key="1">
    <citation type="submission" date="2019-07" db="EMBL/GenBank/DDBJ databases">
        <title>Whole genome shotgun sequence of Deinococcus cellulosilyticus NBRC 106333.</title>
        <authorList>
            <person name="Hosoyama A."/>
            <person name="Uohara A."/>
            <person name="Ohji S."/>
            <person name="Ichikawa N."/>
        </authorList>
    </citation>
    <scope>NUCLEOTIDE SEQUENCE [LARGE SCALE GENOMIC DNA]</scope>
    <source>
        <strain evidence="6 7">NBRC 106333</strain>
    </source>
</reference>
<protein>
    <submittedName>
        <fullName evidence="6">ABC transporter ATP-binding protein</fullName>
    </submittedName>
</protein>
<dbReference type="FunFam" id="3.40.50.300:FF:000011">
    <property type="entry name" value="Putative ABC transporter ATP-binding component"/>
    <property type="match status" value="1"/>
</dbReference>
<dbReference type="GO" id="GO:0005524">
    <property type="term" value="F:ATP binding"/>
    <property type="evidence" value="ECO:0007669"/>
    <property type="project" value="UniProtKB-KW"/>
</dbReference>
<evidence type="ECO:0000256" key="4">
    <source>
        <dbReference type="SAM" id="MobiDB-lite"/>
    </source>
</evidence>
<keyword evidence="7" id="KW-1185">Reference proteome</keyword>
<keyword evidence="1" id="KW-0677">Repeat</keyword>
<dbReference type="OrthoDB" id="9801441at2"/>
<feature type="compositionally biased region" description="Pro residues" evidence="4">
    <location>
        <begin position="545"/>
        <end position="554"/>
    </location>
</feature>
<dbReference type="InterPro" id="IPR027417">
    <property type="entry name" value="P-loop_NTPase"/>
</dbReference>
<dbReference type="Proteomes" id="UP000321306">
    <property type="component" value="Unassembled WGS sequence"/>
</dbReference>
<evidence type="ECO:0000256" key="1">
    <source>
        <dbReference type="ARBA" id="ARBA00022737"/>
    </source>
</evidence>
<dbReference type="GO" id="GO:0016887">
    <property type="term" value="F:ATP hydrolysis activity"/>
    <property type="evidence" value="ECO:0007669"/>
    <property type="project" value="InterPro"/>
</dbReference>
<keyword evidence="2" id="KW-0547">Nucleotide-binding</keyword>
<dbReference type="Gene3D" id="3.40.50.300">
    <property type="entry name" value="P-loop containing nucleotide triphosphate hydrolases"/>
    <property type="match status" value="2"/>
</dbReference>
<name>A0A511MXA4_DEIC1</name>
<feature type="domain" description="ABC transporter" evidence="5">
    <location>
        <begin position="336"/>
        <end position="546"/>
    </location>
</feature>
<feature type="domain" description="ABC transporter" evidence="5">
    <location>
        <begin position="24"/>
        <end position="274"/>
    </location>
</feature>
<evidence type="ECO:0000259" key="5">
    <source>
        <dbReference type="PROSITE" id="PS50893"/>
    </source>
</evidence>
<dbReference type="EMBL" id="BJXB01000002">
    <property type="protein sequence ID" value="GEM44898.1"/>
    <property type="molecule type" value="Genomic_DNA"/>
</dbReference>
<dbReference type="PROSITE" id="PS00211">
    <property type="entry name" value="ABC_TRANSPORTER_1"/>
    <property type="match status" value="2"/>
</dbReference>
<dbReference type="SMART" id="SM00382">
    <property type="entry name" value="AAA"/>
    <property type="match status" value="2"/>
</dbReference>
<comment type="caution">
    <text evidence="6">The sequence shown here is derived from an EMBL/GenBank/DDBJ whole genome shotgun (WGS) entry which is preliminary data.</text>
</comment>
<sequence>MTLGFMSGPGFEPFRYHESMGTLLQLTDLHYETERKLLFEIPALSISSGDKIALMGLNGSGKTTLFNLLTGRLKPQSGVMWQTEGLKITYLEQNPTLPEQLTVMEAVRVFNPHVVQEQELRSLETQLTEKPELLDRWDELHQQYEREGGYTYEHRAKSILFVLSLGDKLDQPLGTLSGGEKTRFALALSLLDTGDLLLLDEPTNHLDIRMREWLEHRIKRSKQAVIVVSHDRTLLDQVAQKSWYIDQQTVQVYPGGFSKTRMERAIQRKTLQRLHQQTLQEKMRLTEVADQQSMWGAKPNPIRSRVEHISEIDAPQKEREIQMFFSAGDARAPMLLWGRNLAMRYGERDVLKQADLKVRKGDRIMLVAPNGTGKTTLMEILLGKRYATDPQAEVRYYTTRFNYLDQEHHGLLEEETLKEQLTRVYQERTARTLLGQYGLGWAWEKTPAELSGGERVRAGLALIAHSKADLLFLDEPTNHLDIETLESLERALNSFQGACIIITHDRMFAQNVGNRFWTIEEGVLKEYSSLTRTGPLDPFRELAGDPPPPPPPPSLDERVVEMEDRMQEISKLLLTELTQREEGRLHSEQHQLQQMLYELYAEKYRQPNYDHLIVDSGLKIISDRQEAGITFTALNAPGCPGLIFQDAKLEFTADSAELWFRKSLIRAALILLFERYRETRVKLPEGQEYARKDYLRDNYIQN</sequence>
<gene>
    <name evidence="6" type="ORF">DC3_05330</name>
</gene>
<dbReference type="InterPro" id="IPR050611">
    <property type="entry name" value="ABCF"/>
</dbReference>
<evidence type="ECO:0000313" key="7">
    <source>
        <dbReference type="Proteomes" id="UP000321306"/>
    </source>
</evidence>
<dbReference type="InterPro" id="IPR017871">
    <property type="entry name" value="ABC_transporter-like_CS"/>
</dbReference>
<dbReference type="InterPro" id="IPR003593">
    <property type="entry name" value="AAA+_ATPase"/>
</dbReference>
<organism evidence="6 7">
    <name type="scientific">Deinococcus cellulosilyticus (strain DSM 18568 / NBRC 106333 / KACC 11606 / 5516J-15)</name>
    <dbReference type="NCBI Taxonomy" id="1223518"/>
    <lineage>
        <taxon>Bacteria</taxon>
        <taxon>Thermotogati</taxon>
        <taxon>Deinococcota</taxon>
        <taxon>Deinococci</taxon>
        <taxon>Deinococcales</taxon>
        <taxon>Deinococcaceae</taxon>
        <taxon>Deinococcus</taxon>
    </lineage>
</organism>
<evidence type="ECO:0000256" key="3">
    <source>
        <dbReference type="ARBA" id="ARBA00022840"/>
    </source>
</evidence>
<dbReference type="InterPro" id="IPR003439">
    <property type="entry name" value="ABC_transporter-like_ATP-bd"/>
</dbReference>
<dbReference type="AlphaFoldDB" id="A0A511MXA4"/>
<evidence type="ECO:0000313" key="6">
    <source>
        <dbReference type="EMBL" id="GEM44898.1"/>
    </source>
</evidence>
<proteinExistence type="predicted"/>
<keyword evidence="3 6" id="KW-0067">ATP-binding</keyword>